<comment type="caution">
    <text evidence="1">The sequence shown here is derived from an EMBL/GenBank/DDBJ whole genome shotgun (WGS) entry which is preliminary data.</text>
</comment>
<gene>
    <name evidence="1" type="ORF">PEGY_LOCUS3005</name>
</gene>
<dbReference type="EMBL" id="CAJVRC010000845">
    <property type="protein sequence ID" value="CAG8892147.1"/>
    <property type="molecule type" value="Genomic_DNA"/>
</dbReference>
<accession>A0A9W4P4Q4</accession>
<reference evidence="1" key="1">
    <citation type="submission" date="2021-07" db="EMBL/GenBank/DDBJ databases">
        <authorList>
            <person name="Branca A.L. A."/>
        </authorList>
    </citation>
    <scope>NUCLEOTIDE SEQUENCE</scope>
</reference>
<dbReference type="AlphaFoldDB" id="A0A9W4P4Q4"/>
<protein>
    <submittedName>
        <fullName evidence="1">Uncharacterized protein</fullName>
    </submittedName>
</protein>
<dbReference type="OrthoDB" id="4422269at2759"/>
<keyword evidence="2" id="KW-1185">Reference proteome</keyword>
<sequence length="214" mass="24613">MDQHTTVVETCTWLFPCARPSRALGLHLLTPLTSEGSSETPKLETFIYQRGWTKRKDWVLKASDLSQALQYTSQTLTSLELSFSRSDRRIHEDLYLQPLNLTDLVNLKRLRISGGYLVQSEGKLELLEGSYWRLYDPEGAFNSSLPFHKLLPKSLEELHVFQIHDGLEFILVCDKLCQSLRSRTVPNSSEPHQFQHLNEIIIEAPSRTKMCVLI</sequence>
<evidence type="ECO:0000313" key="1">
    <source>
        <dbReference type="EMBL" id="CAG8892147.1"/>
    </source>
</evidence>
<organism evidence="1 2">
    <name type="scientific">Penicillium egyptiacum</name>
    <dbReference type="NCBI Taxonomy" id="1303716"/>
    <lineage>
        <taxon>Eukaryota</taxon>
        <taxon>Fungi</taxon>
        <taxon>Dikarya</taxon>
        <taxon>Ascomycota</taxon>
        <taxon>Pezizomycotina</taxon>
        <taxon>Eurotiomycetes</taxon>
        <taxon>Eurotiomycetidae</taxon>
        <taxon>Eurotiales</taxon>
        <taxon>Aspergillaceae</taxon>
        <taxon>Penicillium</taxon>
    </lineage>
</organism>
<proteinExistence type="predicted"/>
<evidence type="ECO:0000313" key="2">
    <source>
        <dbReference type="Proteomes" id="UP001154252"/>
    </source>
</evidence>
<name>A0A9W4P4Q4_9EURO</name>
<dbReference type="Proteomes" id="UP001154252">
    <property type="component" value="Unassembled WGS sequence"/>
</dbReference>